<evidence type="ECO:0000256" key="6">
    <source>
        <dbReference type="ARBA" id="ARBA00023136"/>
    </source>
</evidence>
<dbReference type="GO" id="GO:0005249">
    <property type="term" value="F:voltage-gated potassium channel activity"/>
    <property type="evidence" value="ECO:0007669"/>
    <property type="project" value="InterPro"/>
</dbReference>
<evidence type="ECO:0000256" key="7">
    <source>
        <dbReference type="ARBA" id="ARBA00023303"/>
    </source>
</evidence>
<evidence type="ECO:0000256" key="3">
    <source>
        <dbReference type="ARBA" id="ARBA00022692"/>
    </source>
</evidence>
<evidence type="ECO:0000313" key="10">
    <source>
        <dbReference type="Proteomes" id="UP000784294"/>
    </source>
</evidence>
<evidence type="ECO:0000259" key="8">
    <source>
        <dbReference type="Pfam" id="PF02214"/>
    </source>
</evidence>
<name>A0A448X0M9_9PLAT</name>
<dbReference type="EMBL" id="CAAALY010071646">
    <property type="protein sequence ID" value="VEL25095.1"/>
    <property type="molecule type" value="Genomic_DNA"/>
</dbReference>
<proteinExistence type="predicted"/>
<dbReference type="InterPro" id="IPR003974">
    <property type="entry name" value="K_chnl_volt-dep_Kv3"/>
</dbReference>
<dbReference type="InterPro" id="IPR011333">
    <property type="entry name" value="SKP1/BTB/POZ_sf"/>
</dbReference>
<comment type="caution">
    <text evidence="9">The sequence shown here is derived from an EMBL/GenBank/DDBJ whole genome shotgun (WGS) entry which is preliminary data.</text>
</comment>
<gene>
    <name evidence="9" type="ORF">PXEA_LOCUS18535</name>
</gene>
<dbReference type="OrthoDB" id="1244179at2759"/>
<dbReference type="PRINTS" id="PR01498">
    <property type="entry name" value="SHAWCHANNEL"/>
</dbReference>
<evidence type="ECO:0000313" key="9">
    <source>
        <dbReference type="EMBL" id="VEL25095.1"/>
    </source>
</evidence>
<evidence type="ECO:0000256" key="1">
    <source>
        <dbReference type="ARBA" id="ARBA00004141"/>
    </source>
</evidence>
<accession>A0A448X0M9</accession>
<keyword evidence="4" id="KW-1133">Transmembrane helix</keyword>
<dbReference type="CDD" id="cd18317">
    <property type="entry name" value="BTB_POZ_Kv"/>
    <property type="match status" value="1"/>
</dbReference>
<dbReference type="PANTHER" id="PTHR11537">
    <property type="entry name" value="VOLTAGE-GATED POTASSIUM CHANNEL"/>
    <property type="match status" value="1"/>
</dbReference>
<sequence>MSGNRSQQSFASQHENPCIVIAQPQLSRIPNSEPHNLDSLNASNRRALLHPTTSSVIEGKIKSSSFIKSRRGTIVSSEPVVNIFDYASHPQNQIQGPRLSICAQPENLAANIPDIQPTLSGTEFRVSQEQDEDHRLRRRRSINSRFYFCMHDRGGVDAIKNTKSNLILESNVTEDYSGDILSNHGIVKLNISGTLFHVRRSTLENDPLVYQGILEQAIWLEQRREYYLERDPMVFRFVFHYLRFGDLHLPGNLCGPFLEKELQSWGIQMGFEVQRCCLGAVMETKVNLDSLKHFEQDLRGENIKPRHMIR</sequence>
<reference evidence="9" key="1">
    <citation type="submission" date="2018-11" db="EMBL/GenBank/DDBJ databases">
        <authorList>
            <consortium name="Pathogen Informatics"/>
        </authorList>
    </citation>
    <scope>NUCLEOTIDE SEQUENCE</scope>
</reference>
<keyword evidence="3" id="KW-0812">Transmembrane</keyword>
<dbReference type="Gene3D" id="3.30.710.10">
    <property type="entry name" value="Potassium Channel Kv1.1, Chain A"/>
    <property type="match status" value="1"/>
</dbReference>
<keyword evidence="10" id="KW-1185">Reference proteome</keyword>
<evidence type="ECO:0000256" key="4">
    <source>
        <dbReference type="ARBA" id="ARBA00022989"/>
    </source>
</evidence>
<evidence type="ECO:0000256" key="5">
    <source>
        <dbReference type="ARBA" id="ARBA00023065"/>
    </source>
</evidence>
<dbReference type="AlphaFoldDB" id="A0A448X0M9"/>
<dbReference type="GO" id="GO:0008076">
    <property type="term" value="C:voltage-gated potassium channel complex"/>
    <property type="evidence" value="ECO:0007669"/>
    <property type="project" value="InterPro"/>
</dbReference>
<keyword evidence="6" id="KW-0472">Membrane</keyword>
<dbReference type="PANTHER" id="PTHR11537:SF254">
    <property type="entry name" value="POTASSIUM VOLTAGE-GATED CHANNEL PROTEIN SHAB"/>
    <property type="match status" value="1"/>
</dbReference>
<evidence type="ECO:0000256" key="2">
    <source>
        <dbReference type="ARBA" id="ARBA00022448"/>
    </source>
</evidence>
<dbReference type="InterPro" id="IPR003131">
    <property type="entry name" value="T1-type_BTB"/>
</dbReference>
<keyword evidence="5" id="KW-0406">Ion transport</keyword>
<dbReference type="SUPFAM" id="SSF54695">
    <property type="entry name" value="POZ domain"/>
    <property type="match status" value="1"/>
</dbReference>
<keyword evidence="7" id="KW-0407">Ion channel</keyword>
<organism evidence="9 10">
    <name type="scientific">Protopolystoma xenopodis</name>
    <dbReference type="NCBI Taxonomy" id="117903"/>
    <lineage>
        <taxon>Eukaryota</taxon>
        <taxon>Metazoa</taxon>
        <taxon>Spiralia</taxon>
        <taxon>Lophotrochozoa</taxon>
        <taxon>Platyhelminthes</taxon>
        <taxon>Monogenea</taxon>
        <taxon>Polyopisthocotylea</taxon>
        <taxon>Polystomatidea</taxon>
        <taxon>Polystomatidae</taxon>
        <taxon>Protopolystoma</taxon>
    </lineage>
</organism>
<dbReference type="GO" id="GO:0001508">
    <property type="term" value="P:action potential"/>
    <property type="evidence" value="ECO:0007669"/>
    <property type="project" value="TreeGrafter"/>
</dbReference>
<keyword evidence="2" id="KW-0813">Transport</keyword>
<dbReference type="InterPro" id="IPR028325">
    <property type="entry name" value="VG_K_chnl"/>
</dbReference>
<protein>
    <recommendedName>
        <fullName evidence="8">Potassium channel tetramerisation-type BTB domain-containing protein</fullName>
    </recommendedName>
</protein>
<dbReference type="GO" id="GO:0051260">
    <property type="term" value="P:protein homooligomerization"/>
    <property type="evidence" value="ECO:0007669"/>
    <property type="project" value="InterPro"/>
</dbReference>
<comment type="subcellular location">
    <subcellularLocation>
        <location evidence="1">Membrane</location>
        <topology evidence="1">Multi-pass membrane protein</topology>
    </subcellularLocation>
</comment>
<dbReference type="Proteomes" id="UP000784294">
    <property type="component" value="Unassembled WGS sequence"/>
</dbReference>
<feature type="domain" description="Potassium channel tetramerisation-type BTB" evidence="8">
    <location>
        <begin position="187"/>
        <end position="269"/>
    </location>
</feature>
<dbReference type="Pfam" id="PF02214">
    <property type="entry name" value="BTB_2"/>
    <property type="match status" value="1"/>
</dbReference>